<evidence type="ECO:0000313" key="2">
    <source>
        <dbReference type="EMBL" id="VGM53159.1"/>
    </source>
</evidence>
<feature type="chain" id="PRO_5019770199" description="WG repeat-containing protein" evidence="1">
    <location>
        <begin position="20"/>
        <end position="173"/>
    </location>
</feature>
<feature type="signal peptide" evidence="1">
    <location>
        <begin position="1"/>
        <end position="19"/>
    </location>
</feature>
<reference evidence="2" key="1">
    <citation type="submission" date="2019-03" db="EMBL/GenBank/DDBJ databases">
        <authorList>
            <consortium name="Pathogen Informatics"/>
        </authorList>
    </citation>
    <scope>NUCLEOTIDE SEQUENCE</scope>
    <source>
        <strain evidence="2">5012STDY7626359</strain>
    </source>
</reference>
<keyword evidence="1" id="KW-0732">Signal</keyword>
<evidence type="ECO:0008006" key="3">
    <source>
        <dbReference type="Google" id="ProtNLM"/>
    </source>
</evidence>
<sequence>MIKKLLLNFFLFYSIAVVANDSIPSNALKICLFQHSLIDGVDYSSIDTSAVITDSNYSAAGEVRYVDYKGTIVGYGNSRSGMAFYKGSKSYPLSKLKVIDFGLLIKSIPKEIDYSVSEWGYIRLNNKSFICVNVPFSGVGESGKHQDIRNAFVYDMKGNDIYYTVGNVSSKVQ</sequence>
<gene>
    <name evidence="2" type="ORF">SAMEA4873560_05147</name>
</gene>
<name>A0A486VPY6_KLEPN</name>
<proteinExistence type="predicted"/>
<dbReference type="RefSeq" id="WP_125027315.1">
    <property type="nucleotide sequence ID" value="NZ_BIHB01000027.1"/>
</dbReference>
<protein>
    <recommendedName>
        <fullName evidence="3">WG repeat-containing protein</fullName>
    </recommendedName>
</protein>
<organism evidence="2">
    <name type="scientific">Klebsiella pneumoniae</name>
    <dbReference type="NCBI Taxonomy" id="573"/>
    <lineage>
        <taxon>Bacteria</taxon>
        <taxon>Pseudomonadati</taxon>
        <taxon>Pseudomonadota</taxon>
        <taxon>Gammaproteobacteria</taxon>
        <taxon>Enterobacterales</taxon>
        <taxon>Enterobacteriaceae</taxon>
        <taxon>Klebsiella/Raoultella group</taxon>
        <taxon>Klebsiella</taxon>
        <taxon>Klebsiella pneumoniae complex</taxon>
    </lineage>
</organism>
<accession>A0A486VPY6</accession>
<dbReference type="AlphaFoldDB" id="A0A486VPY6"/>
<evidence type="ECO:0000256" key="1">
    <source>
        <dbReference type="SAM" id="SignalP"/>
    </source>
</evidence>
<dbReference type="EMBL" id="CAAHDF010000023">
    <property type="protein sequence ID" value="VGM53159.1"/>
    <property type="molecule type" value="Genomic_DNA"/>
</dbReference>